<dbReference type="Proteomes" id="UP000609879">
    <property type="component" value="Unassembled WGS sequence"/>
</dbReference>
<dbReference type="SUPFAM" id="SSF141571">
    <property type="entry name" value="Pentapeptide repeat-like"/>
    <property type="match status" value="1"/>
</dbReference>
<feature type="transmembrane region" description="Helical" evidence="1">
    <location>
        <begin position="162"/>
        <end position="180"/>
    </location>
</feature>
<feature type="transmembrane region" description="Helical" evidence="1">
    <location>
        <begin position="105"/>
        <end position="124"/>
    </location>
</feature>
<feature type="transmembrane region" description="Helical" evidence="1">
    <location>
        <begin position="82"/>
        <end position="99"/>
    </location>
</feature>
<dbReference type="Gene3D" id="2.160.20.80">
    <property type="entry name" value="E3 ubiquitin-protein ligase SopA"/>
    <property type="match status" value="1"/>
</dbReference>
<protein>
    <recommendedName>
        <fullName evidence="4">Pentapeptide repeat-containing protein</fullName>
    </recommendedName>
</protein>
<evidence type="ECO:0000313" key="3">
    <source>
        <dbReference type="Proteomes" id="UP000609879"/>
    </source>
</evidence>
<evidence type="ECO:0000256" key="1">
    <source>
        <dbReference type="SAM" id="Phobius"/>
    </source>
</evidence>
<keyword evidence="1" id="KW-0812">Transmembrane</keyword>
<feature type="transmembrane region" description="Helical" evidence="1">
    <location>
        <begin position="52"/>
        <end position="70"/>
    </location>
</feature>
<organism evidence="2 3">
    <name type="scientific">Paractinoplanes deccanensis</name>
    <dbReference type="NCBI Taxonomy" id="113561"/>
    <lineage>
        <taxon>Bacteria</taxon>
        <taxon>Bacillati</taxon>
        <taxon>Actinomycetota</taxon>
        <taxon>Actinomycetes</taxon>
        <taxon>Micromonosporales</taxon>
        <taxon>Micromonosporaceae</taxon>
        <taxon>Paractinoplanes</taxon>
    </lineage>
</organism>
<evidence type="ECO:0008006" key="4">
    <source>
        <dbReference type="Google" id="ProtNLM"/>
    </source>
</evidence>
<accession>A0ABQ3XZ98</accession>
<gene>
    <name evidence="2" type="ORF">Ade02nite_17000</name>
</gene>
<keyword evidence="1" id="KW-0472">Membrane</keyword>
<dbReference type="EMBL" id="BOMI01000027">
    <property type="protein sequence ID" value="GID73059.1"/>
    <property type="molecule type" value="Genomic_DNA"/>
</dbReference>
<reference evidence="2 3" key="1">
    <citation type="submission" date="2021-01" db="EMBL/GenBank/DDBJ databases">
        <title>Whole genome shotgun sequence of Actinoplanes deccanensis NBRC 13994.</title>
        <authorList>
            <person name="Komaki H."/>
            <person name="Tamura T."/>
        </authorList>
    </citation>
    <scope>NUCLEOTIDE SEQUENCE [LARGE SCALE GENOMIC DNA]</scope>
    <source>
        <strain evidence="2 3">NBRC 13994</strain>
    </source>
</reference>
<evidence type="ECO:0000313" key="2">
    <source>
        <dbReference type="EMBL" id="GID73059.1"/>
    </source>
</evidence>
<keyword evidence="1" id="KW-1133">Transmembrane helix</keyword>
<name>A0ABQ3XZ98_9ACTN</name>
<comment type="caution">
    <text evidence="2">The sequence shown here is derived from an EMBL/GenBank/DDBJ whole genome shotgun (WGS) entry which is preliminary data.</text>
</comment>
<sequence length="402" mass="43328">MVPRSFKWPPRWLFSWRAVAAVWAAAPLLIVVLRFRRGDFFVMAFALRVQAASFWTVPCAAALAFTLFVVARRRLPSAGRRLCLAAGTFVAAYLGLGFAGFGRAALTALVLTIAGLLAAWIVVLPRRLAPALPASVIRKLGDRDRIELGDARLKLQNDMRGTALQSIAGLAVLAGAVIALQQLGDDRQQAREAQELTRQGQVSDRFSRAVDQLGSDRIEVRLGGIHTLVQVSEQDGPHEQVVFQVLASYLRRAAAPSPKRSPAKPRPLAVRAPDCQAALNALIEPRGGPGTAALDLSGLDLSGAEIRGRYYPGADGDYRMAPADLVDADFRGTDLRGATFETVYLLGSRFAGADLRGADFARADMSLHDEEGIEYDFWMPGGSGLKTIDFSGARTDSTTKGL</sequence>
<proteinExistence type="predicted"/>
<feature type="transmembrane region" description="Helical" evidence="1">
    <location>
        <begin position="12"/>
        <end position="32"/>
    </location>
</feature>
<dbReference type="InterPro" id="IPR001646">
    <property type="entry name" value="5peptide_repeat"/>
</dbReference>
<dbReference type="Pfam" id="PF00805">
    <property type="entry name" value="Pentapeptide"/>
    <property type="match status" value="1"/>
</dbReference>
<keyword evidence="3" id="KW-1185">Reference proteome</keyword>